<keyword evidence="1" id="KW-0347">Helicase</keyword>
<evidence type="ECO:0000313" key="2">
    <source>
        <dbReference type="Proteomes" id="UP001152531"/>
    </source>
</evidence>
<protein>
    <submittedName>
        <fullName evidence="1">ATP-dependent RNA helicase Dbp7p</fullName>
    </submittedName>
</protein>
<keyword evidence="1" id="KW-0378">Hydrolase</keyword>
<comment type="caution">
    <text evidence="1">The sequence shown here is derived from an EMBL/GenBank/DDBJ whole genome shotgun (WGS) entry which is preliminary data.</text>
</comment>
<keyword evidence="1" id="KW-0067">ATP-binding</keyword>
<dbReference type="EMBL" id="CALSDN010000002">
    <property type="protein sequence ID" value="CAH6719876.1"/>
    <property type="molecule type" value="Genomic_DNA"/>
</dbReference>
<evidence type="ECO:0000313" key="1">
    <source>
        <dbReference type="EMBL" id="CAH6719876.1"/>
    </source>
</evidence>
<keyword evidence="2" id="KW-1185">Reference proteome</keyword>
<proteinExistence type="predicted"/>
<reference evidence="1" key="1">
    <citation type="submission" date="2022-06" db="EMBL/GenBank/DDBJ databases">
        <authorList>
            <person name="Legras J.-L."/>
            <person name="Devillers H."/>
            <person name="Grondin C."/>
        </authorList>
    </citation>
    <scope>NUCLEOTIDE SEQUENCE</scope>
    <source>
        <strain evidence="1">CLIB 1444</strain>
    </source>
</reference>
<dbReference type="Proteomes" id="UP001152531">
    <property type="component" value="Unassembled WGS sequence"/>
</dbReference>
<keyword evidence="1" id="KW-0547">Nucleotide-binding</keyword>
<accession>A0ACA9Y4G3</accession>
<gene>
    <name evidence="1" type="ORF">CLIB1444_02S18580</name>
</gene>
<name>A0ACA9Y4G3_9ASCO</name>
<sequence>MEEDDGLLLNFAAPTTSTGKSPKTYVKPTGGRWKDRRKKQLELQGRGRNQKKPSSSGVNSINIHESRLKRIRDGENESKADNTGDKKRSKFTESRGEFGGTNNSYVSSLFTSNEKSTVLETKTEEKEVTYLPSNAPLKDATTFEGLGLNEKLTKHLTENLRFKHPTKVQRSTLPSLLFAKSDLFIKAQTGSGKTLAFLLPIFHKLMQEDKHKITRDSGIFAMILAPTRELANQIYSVLETLSRCHHQIVPGIVIGGEKKKSEKARIRKGVNILVGTPGRLADHIENTESLNLSELRWLILDEGDRLVELGFEETITKITDNITRCSKIKESASKWSGLPTKRVNVLCSATMQQNVEKLGSILLDNPEMITVESKKQIEGTVEFNDNDHDLPQTTEITNMTAPDQLVQNIIIVPPKLRLVTLNALFKKIAKVEQPQRIMVFLSCSDSVNYHFNVFTRNGNKFIKQKDEDGKLEIKQVPLDSDAADDDTNTTYATSPSMGSTVVSFKLHGSMSQQERTSTLSAFIKNDINATHQILFCTDVASRGLDLPNISEVIEYDPPFAIEDHLHRIGRSARVGNQGSAYLFLLPGIEEGYIEDKLSVVHPKGSLKIGSYEKLLKDGYGEEKADKSERNKWDIHATTWHLNIERWLLEDSGAHDEATLAFTSHIRAYATHLSTERNFFNVKQLHLGHLAKAFGLRETPKKLGKNFGSSNAKPNKPGEKKPKKMDPKNKLLHMARLAVKSASSEFNY</sequence>
<organism evidence="1 2">
    <name type="scientific">[Candida] jaroonii</name>
    <dbReference type="NCBI Taxonomy" id="467808"/>
    <lineage>
        <taxon>Eukaryota</taxon>
        <taxon>Fungi</taxon>
        <taxon>Dikarya</taxon>
        <taxon>Ascomycota</taxon>
        <taxon>Saccharomycotina</taxon>
        <taxon>Pichiomycetes</taxon>
        <taxon>Debaryomycetaceae</taxon>
        <taxon>Yamadazyma</taxon>
    </lineage>
</organism>